<dbReference type="GO" id="GO:0005930">
    <property type="term" value="C:axoneme"/>
    <property type="evidence" value="ECO:0007669"/>
    <property type="project" value="TreeGrafter"/>
</dbReference>
<organism evidence="1 2">
    <name type="scientific">Tetrabaena socialis</name>
    <dbReference type="NCBI Taxonomy" id="47790"/>
    <lineage>
        <taxon>Eukaryota</taxon>
        <taxon>Viridiplantae</taxon>
        <taxon>Chlorophyta</taxon>
        <taxon>core chlorophytes</taxon>
        <taxon>Chlorophyceae</taxon>
        <taxon>CS clade</taxon>
        <taxon>Chlamydomonadales</taxon>
        <taxon>Tetrabaenaceae</taxon>
        <taxon>Tetrabaena</taxon>
    </lineage>
</organism>
<dbReference type="GO" id="GO:0003341">
    <property type="term" value="P:cilium movement"/>
    <property type="evidence" value="ECO:0007669"/>
    <property type="project" value="TreeGrafter"/>
</dbReference>
<protein>
    <submittedName>
        <fullName evidence="1">Hydrocephalus-inducing</fullName>
    </submittedName>
</protein>
<comment type="caution">
    <text evidence="1">The sequence shown here is derived from an EMBL/GenBank/DDBJ whole genome shotgun (WGS) entry which is preliminary data.</text>
</comment>
<keyword evidence="2" id="KW-1185">Reference proteome</keyword>
<dbReference type="GO" id="GO:1904158">
    <property type="term" value="P:axonemal central apparatus assembly"/>
    <property type="evidence" value="ECO:0007669"/>
    <property type="project" value="TreeGrafter"/>
</dbReference>
<feature type="non-terminal residue" evidence="1">
    <location>
        <position position="1"/>
    </location>
</feature>
<gene>
    <name evidence="1" type="ORF">TSOC_015504</name>
</gene>
<dbReference type="EMBL" id="PGGS01005831">
    <property type="protein sequence ID" value="PNG51688.1"/>
    <property type="molecule type" value="Genomic_DNA"/>
</dbReference>
<dbReference type="PANTHER" id="PTHR23053:SF0">
    <property type="entry name" value="HYDROCEPHALUS-INDUCING PROTEIN HOMOLOG"/>
    <property type="match status" value="1"/>
</dbReference>
<dbReference type="OrthoDB" id="442692at2759"/>
<name>A0A2J7VK48_9CHLO</name>
<sequence length="287" mass="30182">RGTLALECPVRTQTHTRVSIANPLPEDVTLRASASNKQVGVAATTLLRANATTEVEVRYRPLVVASSEATLKLECAELGLYEWALRLAGTPTNPERSLAFNVPLGGRETQLFRFTHWLDEKADYKVTFKSSGTAVATGGAFTAAASVTAPAAAAGAGSEATLEVHFEPTAIGENIRDTLVVTSATGGEYQCPLVGRCIPPKPQGPVDVGKGSAALPFTNVFAADADYLLAVDNPAFVVKASERIASKKAASIAITYKPADASKPKTGKLTISCPAQTSSQWVYYLQA</sequence>
<dbReference type="InterPro" id="IPR033305">
    <property type="entry name" value="Hydin-like"/>
</dbReference>
<dbReference type="PANTHER" id="PTHR23053">
    <property type="entry name" value="DLEC1 DELETED IN LUNG AND ESOPHAGEAL CANCER 1"/>
    <property type="match status" value="1"/>
</dbReference>
<dbReference type="Proteomes" id="UP000236333">
    <property type="component" value="Unassembled WGS sequence"/>
</dbReference>
<proteinExistence type="predicted"/>
<dbReference type="AlphaFoldDB" id="A0A2J7VK48"/>
<evidence type="ECO:0000313" key="1">
    <source>
        <dbReference type="EMBL" id="PNG51688.1"/>
    </source>
</evidence>
<reference evidence="1 2" key="1">
    <citation type="journal article" date="2017" name="Mol. Biol. Evol.">
        <title>The 4-celled Tetrabaena socialis nuclear genome reveals the essential components for genetic control of cell number at the origin of multicellularity in the volvocine lineage.</title>
        <authorList>
            <person name="Featherston J."/>
            <person name="Arakaki Y."/>
            <person name="Hanschen E.R."/>
            <person name="Ferris P.J."/>
            <person name="Michod R.E."/>
            <person name="Olson B.J.S.C."/>
            <person name="Nozaki H."/>
            <person name="Durand P.M."/>
        </authorList>
    </citation>
    <scope>NUCLEOTIDE SEQUENCE [LARGE SCALE GENOMIC DNA]</scope>
    <source>
        <strain evidence="1 2">NIES-571</strain>
    </source>
</reference>
<evidence type="ECO:0000313" key="2">
    <source>
        <dbReference type="Proteomes" id="UP000236333"/>
    </source>
</evidence>
<accession>A0A2J7VK48</accession>
<feature type="non-terminal residue" evidence="1">
    <location>
        <position position="287"/>
    </location>
</feature>